<dbReference type="EMBL" id="GL945476">
    <property type="protein sequence ID" value="EGO02559.1"/>
    <property type="molecule type" value="Genomic_DNA"/>
</dbReference>
<accession>F8PLS7</accession>
<dbReference type="AlphaFoldDB" id="F8PLS7"/>
<gene>
    <name evidence="1" type="ORF">SERLA73DRAFT_70069</name>
</gene>
<protein>
    <submittedName>
        <fullName evidence="1">Uncharacterized protein</fullName>
    </submittedName>
</protein>
<proteinExistence type="predicted"/>
<sequence>MTLPIAEVCIKQALSGRYSDGDWRPALNTLMDAEGDTEAVIATVESLANAAASQTGLKIQIPALPKLLLQLINEFVNPAAERLIDEEFALDDREIVAEVEV</sequence>
<dbReference type="Proteomes" id="UP000008063">
    <property type="component" value="Unassembled WGS sequence"/>
</dbReference>
<dbReference type="HOGENOM" id="CLU_169825_0_0_1"/>
<dbReference type="eggNOG" id="KOG3105">
    <property type="taxonomic scope" value="Eukaryota"/>
</dbReference>
<evidence type="ECO:0000313" key="1">
    <source>
        <dbReference type="EMBL" id="EGO02559.1"/>
    </source>
</evidence>
<organism evidence="2">
    <name type="scientific">Serpula lacrymans var. lacrymans (strain S7.3)</name>
    <name type="common">Dry rot fungus</name>
    <dbReference type="NCBI Taxonomy" id="936435"/>
    <lineage>
        <taxon>Eukaryota</taxon>
        <taxon>Fungi</taxon>
        <taxon>Dikarya</taxon>
        <taxon>Basidiomycota</taxon>
        <taxon>Agaricomycotina</taxon>
        <taxon>Agaricomycetes</taxon>
        <taxon>Agaricomycetidae</taxon>
        <taxon>Boletales</taxon>
        <taxon>Coniophorineae</taxon>
        <taxon>Serpulaceae</taxon>
        <taxon>Serpula</taxon>
    </lineage>
</organism>
<dbReference type="OrthoDB" id="162969at2759"/>
<name>F8PLS7_SERL3</name>
<evidence type="ECO:0000313" key="2">
    <source>
        <dbReference type="Proteomes" id="UP000008063"/>
    </source>
</evidence>
<dbReference type="InParanoid" id="F8PLS7"/>
<keyword evidence="2" id="KW-1185">Reference proteome</keyword>
<dbReference type="STRING" id="936435.F8PLS7"/>
<reference evidence="2" key="1">
    <citation type="journal article" date="2011" name="Science">
        <title>The plant cell wall-decomposing machinery underlies the functional diversity of forest fungi.</title>
        <authorList>
            <person name="Eastwood D.C."/>
            <person name="Floudas D."/>
            <person name="Binder M."/>
            <person name="Majcherczyk A."/>
            <person name="Schneider P."/>
            <person name="Aerts A."/>
            <person name="Asiegbu F.O."/>
            <person name="Baker S.E."/>
            <person name="Barry K."/>
            <person name="Bendiksby M."/>
            <person name="Blumentritt M."/>
            <person name="Coutinho P.M."/>
            <person name="Cullen D."/>
            <person name="de Vries R.P."/>
            <person name="Gathman A."/>
            <person name="Goodell B."/>
            <person name="Henrissat B."/>
            <person name="Ihrmark K."/>
            <person name="Kauserud H."/>
            <person name="Kohler A."/>
            <person name="LaButti K."/>
            <person name="Lapidus A."/>
            <person name="Lavin J.L."/>
            <person name="Lee Y.-H."/>
            <person name="Lindquist E."/>
            <person name="Lilly W."/>
            <person name="Lucas S."/>
            <person name="Morin E."/>
            <person name="Murat C."/>
            <person name="Oguiza J.A."/>
            <person name="Park J."/>
            <person name="Pisabarro A.G."/>
            <person name="Riley R."/>
            <person name="Rosling A."/>
            <person name="Salamov A."/>
            <person name="Schmidt O."/>
            <person name="Schmutz J."/>
            <person name="Skrede I."/>
            <person name="Stenlid J."/>
            <person name="Wiebenga A."/>
            <person name="Xie X."/>
            <person name="Kuees U."/>
            <person name="Hibbett D.S."/>
            <person name="Hoffmeister D."/>
            <person name="Hoegberg N."/>
            <person name="Martin F."/>
            <person name="Grigoriev I.V."/>
            <person name="Watkinson S.C."/>
        </authorList>
    </citation>
    <scope>NUCLEOTIDE SEQUENCE [LARGE SCALE GENOMIC DNA]</scope>
    <source>
        <strain evidence="2">strain S7.3</strain>
    </source>
</reference>